<evidence type="ECO:0000313" key="2">
    <source>
        <dbReference type="Proteomes" id="UP000789920"/>
    </source>
</evidence>
<gene>
    <name evidence="1" type="ORF">RPERSI_LOCUS12944</name>
</gene>
<sequence>SLNGDTKKCIMEWVNIVRAKHSSDDVDSDDDYNIAYYGNPLLIIE</sequence>
<dbReference type="EMBL" id="CAJVQC010028189">
    <property type="protein sequence ID" value="CAG8738827.1"/>
    <property type="molecule type" value="Genomic_DNA"/>
</dbReference>
<name>A0ACA9Q5Q9_9GLOM</name>
<comment type="caution">
    <text evidence="1">The sequence shown here is derived from an EMBL/GenBank/DDBJ whole genome shotgun (WGS) entry which is preliminary data.</text>
</comment>
<reference evidence="1" key="1">
    <citation type="submission" date="2021-06" db="EMBL/GenBank/DDBJ databases">
        <authorList>
            <person name="Kallberg Y."/>
            <person name="Tangrot J."/>
            <person name="Rosling A."/>
        </authorList>
    </citation>
    <scope>NUCLEOTIDE SEQUENCE</scope>
    <source>
        <strain evidence="1">MA461A</strain>
    </source>
</reference>
<feature type="non-terminal residue" evidence="1">
    <location>
        <position position="1"/>
    </location>
</feature>
<proteinExistence type="predicted"/>
<keyword evidence="2" id="KW-1185">Reference proteome</keyword>
<accession>A0ACA9Q5Q9</accession>
<dbReference type="Proteomes" id="UP000789920">
    <property type="component" value="Unassembled WGS sequence"/>
</dbReference>
<organism evidence="1 2">
    <name type="scientific">Racocetra persica</name>
    <dbReference type="NCBI Taxonomy" id="160502"/>
    <lineage>
        <taxon>Eukaryota</taxon>
        <taxon>Fungi</taxon>
        <taxon>Fungi incertae sedis</taxon>
        <taxon>Mucoromycota</taxon>
        <taxon>Glomeromycotina</taxon>
        <taxon>Glomeromycetes</taxon>
        <taxon>Diversisporales</taxon>
        <taxon>Gigasporaceae</taxon>
        <taxon>Racocetra</taxon>
    </lineage>
</organism>
<evidence type="ECO:0000313" key="1">
    <source>
        <dbReference type="EMBL" id="CAG8738827.1"/>
    </source>
</evidence>
<protein>
    <submittedName>
        <fullName evidence="1">8648_t:CDS:1</fullName>
    </submittedName>
</protein>